<dbReference type="AlphaFoldDB" id="A0A8B8AXG6"/>
<dbReference type="Gene3D" id="3.40.50.620">
    <property type="entry name" value="HUPs"/>
    <property type="match status" value="1"/>
</dbReference>
<name>A0A8B8AXG6_CRAVI</name>
<dbReference type="PRINTS" id="PR01438">
    <property type="entry name" value="UNVRSLSTRESS"/>
</dbReference>
<gene>
    <name evidence="3" type="primary">LOC111105769</name>
</gene>
<dbReference type="CDD" id="cd23659">
    <property type="entry name" value="USP_At3g01520-like"/>
    <property type="match status" value="1"/>
</dbReference>
<dbReference type="InterPro" id="IPR006016">
    <property type="entry name" value="UspA"/>
</dbReference>
<reference evidence="3" key="1">
    <citation type="submission" date="2025-08" db="UniProtKB">
        <authorList>
            <consortium name="RefSeq"/>
        </authorList>
    </citation>
    <scope>IDENTIFICATION</scope>
    <source>
        <tissue evidence="3">Whole sample</tissue>
    </source>
</reference>
<evidence type="ECO:0000313" key="3">
    <source>
        <dbReference type="RefSeq" id="XP_022295860.1"/>
    </source>
</evidence>
<keyword evidence="2" id="KW-1185">Reference proteome</keyword>
<proteinExistence type="predicted"/>
<dbReference type="Pfam" id="PF00582">
    <property type="entry name" value="Usp"/>
    <property type="match status" value="1"/>
</dbReference>
<dbReference type="PANTHER" id="PTHR46989">
    <property type="entry name" value="USP DOMAIN-CONTAINING PROTEIN"/>
    <property type="match status" value="1"/>
</dbReference>
<dbReference type="InterPro" id="IPR006015">
    <property type="entry name" value="Universal_stress_UspA"/>
</dbReference>
<sequence length="155" mass="17252">MADKQRTVVVAMDGSSHALKAFEWFCNSIKRDDDKVVMVHTVEVYGGVYSTQWLNVPYSGDSLRKMIDKQHEEIKEKLQKFAKIMKNHHASGIVRSVQCVDPGEGIVKAAEELGADMIVMGSRGMGTVRRTILGSVSDYVLHHSHIPVIVCPKKS</sequence>
<organism evidence="2 3">
    <name type="scientific">Crassostrea virginica</name>
    <name type="common">Eastern oyster</name>
    <dbReference type="NCBI Taxonomy" id="6565"/>
    <lineage>
        <taxon>Eukaryota</taxon>
        <taxon>Metazoa</taxon>
        <taxon>Spiralia</taxon>
        <taxon>Lophotrochozoa</taxon>
        <taxon>Mollusca</taxon>
        <taxon>Bivalvia</taxon>
        <taxon>Autobranchia</taxon>
        <taxon>Pteriomorphia</taxon>
        <taxon>Ostreida</taxon>
        <taxon>Ostreoidea</taxon>
        <taxon>Ostreidae</taxon>
        <taxon>Crassostrea</taxon>
    </lineage>
</organism>
<dbReference type="KEGG" id="cvn:111105769"/>
<dbReference type="SUPFAM" id="SSF52402">
    <property type="entry name" value="Adenine nucleotide alpha hydrolases-like"/>
    <property type="match status" value="1"/>
</dbReference>
<evidence type="ECO:0000313" key="2">
    <source>
        <dbReference type="Proteomes" id="UP000694844"/>
    </source>
</evidence>
<dbReference type="GeneID" id="111105769"/>
<evidence type="ECO:0000259" key="1">
    <source>
        <dbReference type="Pfam" id="PF00582"/>
    </source>
</evidence>
<dbReference type="Proteomes" id="UP000694844">
    <property type="component" value="Chromosome 8"/>
</dbReference>
<dbReference type="PANTHER" id="PTHR46989:SF3">
    <property type="entry name" value="USPA DOMAIN-CONTAINING PROTEIN"/>
    <property type="match status" value="1"/>
</dbReference>
<dbReference type="RefSeq" id="XP_022295860.1">
    <property type="nucleotide sequence ID" value="XM_022440152.1"/>
</dbReference>
<dbReference type="InterPro" id="IPR014729">
    <property type="entry name" value="Rossmann-like_a/b/a_fold"/>
</dbReference>
<feature type="domain" description="UspA" evidence="1">
    <location>
        <begin position="6"/>
        <end position="152"/>
    </location>
</feature>
<dbReference type="OrthoDB" id="843225at2759"/>
<accession>A0A8B8AXG6</accession>
<protein>
    <submittedName>
        <fullName evidence="3">Uncharacterized protein LOC111105769</fullName>
    </submittedName>
</protein>